<comment type="caution">
    <text evidence="2">The sequence shown here is derived from an EMBL/GenBank/DDBJ whole genome shotgun (WGS) entry which is preliminary data.</text>
</comment>
<evidence type="ECO:0000313" key="3">
    <source>
        <dbReference type="Proteomes" id="UP000762110"/>
    </source>
</evidence>
<evidence type="ECO:0000313" key="2">
    <source>
        <dbReference type="EMBL" id="NQX32859.1"/>
    </source>
</evidence>
<dbReference type="Pfam" id="PF14462">
    <property type="entry name" value="Prok-E2_E"/>
    <property type="match status" value="1"/>
</dbReference>
<feature type="domain" description="Multi-ubiquitin" evidence="1">
    <location>
        <begin position="14"/>
        <end position="79"/>
    </location>
</feature>
<dbReference type="EMBL" id="JABMKV010000003">
    <property type="protein sequence ID" value="NQX32859.1"/>
    <property type="molecule type" value="Genomic_DNA"/>
</dbReference>
<name>A0ABX2DH54_9SPHI</name>
<gene>
    <name evidence="2" type="ORF">HQN85_14045</name>
</gene>
<evidence type="ECO:0000259" key="1">
    <source>
        <dbReference type="Pfam" id="PF14452"/>
    </source>
</evidence>
<dbReference type="Proteomes" id="UP000762110">
    <property type="component" value="Unassembled WGS sequence"/>
</dbReference>
<dbReference type="Pfam" id="PF14452">
    <property type="entry name" value="Multi_ubiq"/>
    <property type="match status" value="2"/>
</dbReference>
<dbReference type="RefSeq" id="WP_173273342.1">
    <property type="nucleotide sequence ID" value="NZ_JABMKV010000003.1"/>
</dbReference>
<keyword evidence="3" id="KW-1185">Reference proteome</keyword>
<protein>
    <submittedName>
        <fullName evidence="2">Multiubiquitin domain-containing protein</fullName>
    </submittedName>
</protein>
<sequence>MEDKSFSAEKPQVYKATVNDKKITVKTPKITGAELLKEAGIKDPECHTLYQKLKGDFKRISMDEIVDLGNQGTEHFVTKEAEVFNYLVDGEPETTDKKTLTPVQIMELNAVDTKQFYLVQLRDKDAEINYAFSPEESIKMHCRGMRFVTRKWLDLVDIESYGKECKEVPPARIYRIKVDKRYHDWNRRFITVAELIQLEYPNSSAQFEVYKFVNTSPKPIKLGLSEQVDLTERCLVRFTIQPKEQTDGLQSVEEDVVLRREFNLPEEDVDFLNGLGLPWEAIGNRTTGGGMWILLHEFVIPEGYHQKHATVALMIAPSYPATEIDMAYFFPALTKISGKGINALAAQPIDGKTYQRWSRHRAPGQWRPGVDNIASHLCLVENWLIKDLGR</sequence>
<proteinExistence type="predicted"/>
<reference evidence="2 3" key="1">
    <citation type="submission" date="2020-05" db="EMBL/GenBank/DDBJ databases">
        <title>Description of Pedobacter foliorum sp. nov.</title>
        <authorList>
            <person name="Qi S."/>
            <person name="Carlier A."/>
            <person name="Cnockaert M."/>
            <person name="Vandamme P."/>
        </authorList>
    </citation>
    <scope>NUCLEOTIDE SEQUENCE [LARGE SCALE GENOMIC DNA]</scope>
    <source>
        <strain evidence="2 3">LMG 31300</strain>
    </source>
</reference>
<dbReference type="InterPro" id="IPR025701">
    <property type="entry name" value="UBQ-conjugat_E2_E"/>
</dbReference>
<feature type="domain" description="Multi-ubiquitin" evidence="1">
    <location>
        <begin position="174"/>
        <end position="239"/>
    </location>
</feature>
<organism evidence="2 3">
    <name type="scientific">Pedobacter boryungensis</name>
    <dbReference type="NCBI Taxonomy" id="869962"/>
    <lineage>
        <taxon>Bacteria</taxon>
        <taxon>Pseudomonadati</taxon>
        <taxon>Bacteroidota</taxon>
        <taxon>Sphingobacteriia</taxon>
        <taxon>Sphingobacteriales</taxon>
        <taxon>Sphingobacteriaceae</taxon>
        <taxon>Pedobacter</taxon>
    </lineage>
</organism>
<dbReference type="InterPro" id="IPR027802">
    <property type="entry name" value="Multi-ubiquitin_dom"/>
</dbReference>
<accession>A0ABX2DH54</accession>